<feature type="binding site" evidence="6">
    <location>
        <begin position="11"/>
        <end position="18"/>
    </location>
    <ligand>
        <name>ATP</name>
        <dbReference type="ChEBI" id="CHEBI:30616"/>
    </ligand>
</feature>
<dbReference type="InterPro" id="IPR012699">
    <property type="entry name" value="PhnN"/>
</dbReference>
<organism evidence="8 9">
    <name type="scientific">Pandoraea aquatica</name>
    <dbReference type="NCBI Taxonomy" id="2508290"/>
    <lineage>
        <taxon>Bacteria</taxon>
        <taxon>Pseudomonadati</taxon>
        <taxon>Pseudomonadota</taxon>
        <taxon>Betaproteobacteria</taxon>
        <taxon>Burkholderiales</taxon>
        <taxon>Burkholderiaceae</taxon>
        <taxon>Pandoraea</taxon>
    </lineage>
</organism>
<keyword evidence="8" id="KW-0418">Kinase</keyword>
<comment type="pathway">
    <text evidence="2 6">Metabolic intermediate biosynthesis; 5-phospho-alpha-D-ribose 1-diphosphate biosynthesis; 5-phospho-alpha-D-ribose 1-diphosphate from D-ribose 5-phosphate (route II): step 3/3.</text>
</comment>
<keyword evidence="3 6" id="KW-0808">Transferase</keyword>
<dbReference type="UniPathway" id="UPA00087">
    <property type="reaction ID" value="UER00175"/>
</dbReference>
<proteinExistence type="inferred from homology"/>
<comment type="similarity">
    <text evidence="6">Belongs to the ribose 1,5-bisphosphokinase family.</text>
</comment>
<dbReference type="EMBL" id="CABPSN010000002">
    <property type="protein sequence ID" value="VVD93374.1"/>
    <property type="molecule type" value="Genomic_DNA"/>
</dbReference>
<dbReference type="AlphaFoldDB" id="A0A5E4U3D8"/>
<gene>
    <name evidence="6" type="primary">phnN</name>
    <name evidence="8" type="ORF">PAQ31011_01754</name>
</gene>
<dbReference type="OrthoDB" id="341217at2"/>
<dbReference type="HAMAP" id="MF_00836">
    <property type="entry name" value="PhnN"/>
    <property type="match status" value="1"/>
</dbReference>
<dbReference type="GO" id="GO:0006015">
    <property type="term" value="P:5-phosphoribose 1-diphosphate biosynthetic process"/>
    <property type="evidence" value="ECO:0007669"/>
    <property type="project" value="UniProtKB-UniRule"/>
</dbReference>
<dbReference type="Gene3D" id="3.40.50.300">
    <property type="entry name" value="P-loop containing nucleotide triphosphate hydrolases"/>
    <property type="match status" value="1"/>
</dbReference>
<dbReference type="EC" id="2.7.4.23" evidence="6"/>
<evidence type="ECO:0000256" key="1">
    <source>
        <dbReference type="ARBA" id="ARBA00000373"/>
    </source>
</evidence>
<evidence type="ECO:0000256" key="3">
    <source>
        <dbReference type="ARBA" id="ARBA00022679"/>
    </source>
</evidence>
<dbReference type="InterPro" id="IPR008145">
    <property type="entry name" value="GK/Ca_channel_bsu"/>
</dbReference>
<evidence type="ECO:0000256" key="2">
    <source>
        <dbReference type="ARBA" id="ARBA00005069"/>
    </source>
</evidence>
<evidence type="ECO:0000313" key="8">
    <source>
        <dbReference type="EMBL" id="VVD93374.1"/>
    </source>
</evidence>
<keyword evidence="9" id="KW-1185">Reference proteome</keyword>
<dbReference type="GO" id="GO:0005524">
    <property type="term" value="F:ATP binding"/>
    <property type="evidence" value="ECO:0007669"/>
    <property type="project" value="UniProtKB-KW"/>
</dbReference>
<dbReference type="SMART" id="SM00072">
    <property type="entry name" value="GuKc"/>
    <property type="match status" value="1"/>
</dbReference>
<evidence type="ECO:0000256" key="5">
    <source>
        <dbReference type="ARBA" id="ARBA00022840"/>
    </source>
</evidence>
<dbReference type="NCBIfam" id="NF007485">
    <property type="entry name" value="PRK10078.1"/>
    <property type="match status" value="1"/>
</dbReference>
<dbReference type="RefSeq" id="WP_150575409.1">
    <property type="nucleotide sequence ID" value="NZ_CABPSN010000002.1"/>
</dbReference>
<evidence type="ECO:0000313" key="9">
    <source>
        <dbReference type="Proteomes" id="UP000366819"/>
    </source>
</evidence>
<dbReference type="GO" id="GO:0033863">
    <property type="term" value="F:ribose 1,5-bisphosphate phosphokinase activity"/>
    <property type="evidence" value="ECO:0007669"/>
    <property type="project" value="UniProtKB-UniRule"/>
</dbReference>
<dbReference type="GO" id="GO:0019634">
    <property type="term" value="P:organic phosphonate metabolic process"/>
    <property type="evidence" value="ECO:0007669"/>
    <property type="project" value="UniProtKB-UniRule"/>
</dbReference>
<accession>A0A5E4U3D8</accession>
<dbReference type="NCBIfam" id="TIGR02322">
    <property type="entry name" value="phosphon_PhnN"/>
    <property type="match status" value="1"/>
</dbReference>
<protein>
    <recommendedName>
        <fullName evidence="6">Ribose 1,5-bisphosphate phosphokinase PhnN</fullName>
        <ecNumber evidence="6">2.7.4.23</ecNumber>
    </recommendedName>
    <alternativeName>
        <fullName evidence="6">Ribose 1,5-bisphosphokinase</fullName>
    </alternativeName>
</protein>
<feature type="domain" description="Guanylate kinase/L-type calcium channel beta subunit" evidence="7">
    <location>
        <begin position="3"/>
        <end position="192"/>
    </location>
</feature>
<evidence type="ECO:0000259" key="7">
    <source>
        <dbReference type="SMART" id="SM00072"/>
    </source>
</evidence>
<evidence type="ECO:0000256" key="4">
    <source>
        <dbReference type="ARBA" id="ARBA00022741"/>
    </source>
</evidence>
<reference evidence="8 9" key="1">
    <citation type="submission" date="2019-08" db="EMBL/GenBank/DDBJ databases">
        <authorList>
            <person name="Peeters C."/>
        </authorList>
    </citation>
    <scope>NUCLEOTIDE SEQUENCE [LARGE SCALE GENOMIC DNA]</scope>
    <source>
        <strain evidence="8 9">LMG 31011</strain>
    </source>
</reference>
<evidence type="ECO:0000256" key="6">
    <source>
        <dbReference type="HAMAP-Rule" id="MF_00836"/>
    </source>
</evidence>
<dbReference type="Proteomes" id="UP000366819">
    <property type="component" value="Unassembled WGS sequence"/>
</dbReference>
<name>A0A5E4U3D8_9BURK</name>
<sequence length="194" mass="21108">MNRARLFYVMGPSGAGKDSLLAYARAKLDHVSSAPSSPALPVCFAHRYITRPPSDGENHIALSHAEFSARHSLGCFALDWESHDYRYGIGVEIDAWMHAGANVVVNGSRAFLAQVVARYAERLHLVEIRVDPEVRAQRLAKRGRESGDALDKRVAHSVAWTPPEGIPLSVVDNDGALEAAGDSLLALLTSRAER</sequence>
<keyword evidence="5 6" id="KW-0067">ATP-binding</keyword>
<dbReference type="SUPFAM" id="SSF52540">
    <property type="entry name" value="P-loop containing nucleoside triphosphate hydrolases"/>
    <property type="match status" value="1"/>
</dbReference>
<keyword evidence="4 6" id="KW-0547">Nucleotide-binding</keyword>
<dbReference type="InterPro" id="IPR027417">
    <property type="entry name" value="P-loop_NTPase"/>
</dbReference>
<comment type="function">
    <text evidence="6">Catalyzes the phosphorylation of ribose 1,5-bisphosphate to 5-phospho-D-ribosyl alpha-1-diphosphate (PRPP).</text>
</comment>
<comment type="catalytic activity">
    <reaction evidence="1 6">
        <text>alpha-D-ribose 1,5-bisphosphate + ATP = 5-phospho-alpha-D-ribose 1-diphosphate + ADP</text>
        <dbReference type="Rhea" id="RHEA:20109"/>
        <dbReference type="ChEBI" id="CHEBI:30616"/>
        <dbReference type="ChEBI" id="CHEBI:58017"/>
        <dbReference type="ChEBI" id="CHEBI:68688"/>
        <dbReference type="ChEBI" id="CHEBI:456216"/>
        <dbReference type="EC" id="2.7.4.23"/>
    </reaction>
</comment>